<proteinExistence type="predicted"/>
<feature type="compositionally biased region" description="Basic and acidic residues" evidence="1">
    <location>
        <begin position="51"/>
        <end position="73"/>
    </location>
</feature>
<dbReference type="Proteomes" id="UP000515135">
    <property type="component" value="Unplaced"/>
</dbReference>
<feature type="region of interest" description="Disordered" evidence="1">
    <location>
        <begin position="48"/>
        <end position="75"/>
    </location>
</feature>
<dbReference type="KEGG" id="bbel:109479371"/>
<accession>A0A6P4Z5Y8</accession>
<evidence type="ECO:0000256" key="2">
    <source>
        <dbReference type="SAM" id="SignalP"/>
    </source>
</evidence>
<evidence type="ECO:0000313" key="4">
    <source>
        <dbReference type="RefSeq" id="XP_019636885.1"/>
    </source>
</evidence>
<dbReference type="RefSeq" id="XP_019636887.1">
    <property type="nucleotide sequence ID" value="XM_019781328.1"/>
</dbReference>
<name>A0A6P4Z5Y8_BRABE</name>
<protein>
    <submittedName>
        <fullName evidence="4 5">Uncharacterized protein LOC109479371</fullName>
    </submittedName>
</protein>
<evidence type="ECO:0000313" key="3">
    <source>
        <dbReference type="Proteomes" id="UP000515135"/>
    </source>
</evidence>
<organism evidence="3 4">
    <name type="scientific">Branchiostoma belcheri</name>
    <name type="common">Amphioxus</name>
    <dbReference type="NCBI Taxonomy" id="7741"/>
    <lineage>
        <taxon>Eukaryota</taxon>
        <taxon>Metazoa</taxon>
        <taxon>Chordata</taxon>
        <taxon>Cephalochordata</taxon>
        <taxon>Leptocardii</taxon>
        <taxon>Amphioxiformes</taxon>
        <taxon>Branchiostomatidae</taxon>
        <taxon>Branchiostoma</taxon>
    </lineage>
</organism>
<dbReference type="OrthoDB" id="10025092at2759"/>
<feature type="chain" id="PRO_5044647627" evidence="2">
    <location>
        <begin position="24"/>
        <end position="216"/>
    </location>
</feature>
<dbReference type="RefSeq" id="XP_019636885.1">
    <property type="nucleotide sequence ID" value="XM_019781326.1"/>
</dbReference>
<sequence>MRTLVVLTWISTLFPFLLTAAGATRPADSRTTYKVSRWDEAWRPQRFGRSARGDTGKDGWRPIRFGRGRDEQGWRPQRFGRTEGLREVLAGGGEAAFPFNLQMTRTDLRNDDDDFFPAASGYTPTSLRALADLLRLYDHGSLGQIANGAGTDHRVVHPPPSLRMIRAAAESVHHRGFAKDEVDRAGDSFAPPRGTDDWLAEIQRLGLRGRKRRDLS</sequence>
<evidence type="ECO:0000313" key="6">
    <source>
        <dbReference type="RefSeq" id="XP_019636887.1"/>
    </source>
</evidence>
<dbReference type="RefSeq" id="XP_019636886.1">
    <property type="nucleotide sequence ID" value="XM_019781327.1"/>
</dbReference>
<gene>
    <name evidence="4 5 6" type="primary">LOC109479371</name>
</gene>
<dbReference type="GeneID" id="109479371"/>
<evidence type="ECO:0000313" key="5">
    <source>
        <dbReference type="RefSeq" id="XP_019636886.1"/>
    </source>
</evidence>
<keyword evidence="3" id="KW-1185">Reference proteome</keyword>
<dbReference type="AlphaFoldDB" id="A0A6P4Z5Y8"/>
<evidence type="ECO:0000256" key="1">
    <source>
        <dbReference type="SAM" id="MobiDB-lite"/>
    </source>
</evidence>
<feature type="signal peptide" evidence="2">
    <location>
        <begin position="1"/>
        <end position="23"/>
    </location>
</feature>
<keyword evidence="2" id="KW-0732">Signal</keyword>
<reference evidence="4 5" key="1">
    <citation type="submission" date="2025-04" db="UniProtKB">
        <authorList>
            <consortium name="RefSeq"/>
        </authorList>
    </citation>
    <scope>IDENTIFICATION</scope>
    <source>
        <tissue evidence="4 5">Gonad</tissue>
    </source>
</reference>